<feature type="chain" id="PRO_5025476795" evidence="2">
    <location>
        <begin position="21"/>
        <end position="211"/>
    </location>
</feature>
<name>A0A6A5R5F3_9PLEO</name>
<evidence type="ECO:0000313" key="3">
    <source>
        <dbReference type="EMBL" id="KAF1922843.1"/>
    </source>
</evidence>
<feature type="compositionally biased region" description="Basic and acidic residues" evidence="1">
    <location>
        <begin position="119"/>
        <end position="132"/>
    </location>
</feature>
<sequence>MLFLHGLCLSLSFTTHKLNAAQCSTTKPTTSNMSHPEDGDMPLGGPVSVVAQLQHQNEELSSENFSVQVAIDALPARKRTGPREMEAKEAHSDILDELQKLQEENEELKKALRHKEKAPKHAEQDRDATTKALDNRLRQRSQGVYAEQLVEETRALRESLANEIAEEAYMLDTSDGKVKFIIPVRIRVEARDSQAVVESRKWREGSEAGAA</sequence>
<feature type="region of interest" description="Disordered" evidence="1">
    <location>
        <begin position="110"/>
        <end position="132"/>
    </location>
</feature>
<dbReference type="AlphaFoldDB" id="A0A6A5R5F3"/>
<keyword evidence="2" id="KW-0732">Signal</keyword>
<proteinExistence type="predicted"/>
<feature type="signal peptide" evidence="2">
    <location>
        <begin position="1"/>
        <end position="20"/>
    </location>
</feature>
<reference evidence="3" key="1">
    <citation type="journal article" date="2020" name="Stud. Mycol.">
        <title>101 Dothideomycetes genomes: a test case for predicting lifestyles and emergence of pathogens.</title>
        <authorList>
            <person name="Haridas S."/>
            <person name="Albert R."/>
            <person name="Binder M."/>
            <person name="Bloem J."/>
            <person name="Labutti K."/>
            <person name="Salamov A."/>
            <person name="Andreopoulos B."/>
            <person name="Baker S."/>
            <person name="Barry K."/>
            <person name="Bills G."/>
            <person name="Bluhm B."/>
            <person name="Cannon C."/>
            <person name="Castanera R."/>
            <person name="Culley D."/>
            <person name="Daum C."/>
            <person name="Ezra D."/>
            <person name="Gonzalez J."/>
            <person name="Henrissat B."/>
            <person name="Kuo A."/>
            <person name="Liang C."/>
            <person name="Lipzen A."/>
            <person name="Lutzoni F."/>
            <person name="Magnuson J."/>
            <person name="Mondo S."/>
            <person name="Nolan M."/>
            <person name="Ohm R."/>
            <person name="Pangilinan J."/>
            <person name="Park H.-J."/>
            <person name="Ramirez L."/>
            <person name="Alfaro M."/>
            <person name="Sun H."/>
            <person name="Tritt A."/>
            <person name="Yoshinaga Y."/>
            <person name="Zwiers L.-H."/>
            <person name="Turgeon B."/>
            <person name="Goodwin S."/>
            <person name="Spatafora J."/>
            <person name="Crous P."/>
            <person name="Grigoriev I."/>
        </authorList>
    </citation>
    <scope>NUCLEOTIDE SEQUENCE</scope>
    <source>
        <strain evidence="3">CBS 183.55</strain>
    </source>
</reference>
<gene>
    <name evidence="3" type="ORF">M421DRAFT_96525</name>
</gene>
<evidence type="ECO:0000256" key="2">
    <source>
        <dbReference type="SAM" id="SignalP"/>
    </source>
</evidence>
<dbReference type="GeneID" id="54356065"/>
<organism evidence="3 4">
    <name type="scientific">Didymella exigua CBS 183.55</name>
    <dbReference type="NCBI Taxonomy" id="1150837"/>
    <lineage>
        <taxon>Eukaryota</taxon>
        <taxon>Fungi</taxon>
        <taxon>Dikarya</taxon>
        <taxon>Ascomycota</taxon>
        <taxon>Pezizomycotina</taxon>
        <taxon>Dothideomycetes</taxon>
        <taxon>Pleosporomycetidae</taxon>
        <taxon>Pleosporales</taxon>
        <taxon>Pleosporineae</taxon>
        <taxon>Didymellaceae</taxon>
        <taxon>Didymella</taxon>
    </lineage>
</organism>
<evidence type="ECO:0000256" key="1">
    <source>
        <dbReference type="SAM" id="MobiDB-lite"/>
    </source>
</evidence>
<dbReference type="EMBL" id="ML979014">
    <property type="protein sequence ID" value="KAF1922843.1"/>
    <property type="molecule type" value="Genomic_DNA"/>
</dbReference>
<dbReference type="Proteomes" id="UP000800082">
    <property type="component" value="Unassembled WGS sequence"/>
</dbReference>
<evidence type="ECO:0000313" key="4">
    <source>
        <dbReference type="Proteomes" id="UP000800082"/>
    </source>
</evidence>
<accession>A0A6A5R5F3</accession>
<protein>
    <submittedName>
        <fullName evidence="3">Uncharacterized protein</fullName>
    </submittedName>
</protein>
<dbReference type="RefSeq" id="XP_033443096.1">
    <property type="nucleotide sequence ID" value="XM_033598398.1"/>
</dbReference>
<dbReference type="OrthoDB" id="10614510at2759"/>
<keyword evidence="4" id="KW-1185">Reference proteome</keyword>